<gene>
    <name evidence="9" type="ORF">V6255_10120</name>
</gene>
<evidence type="ECO:0000256" key="5">
    <source>
        <dbReference type="ARBA" id="ARBA00034531"/>
    </source>
</evidence>
<evidence type="ECO:0000256" key="3">
    <source>
        <dbReference type="ARBA" id="ARBA00022741"/>
    </source>
</evidence>
<name>A0ABU9HCA5_9GAMM</name>
<dbReference type="Pfam" id="PF02661">
    <property type="entry name" value="Fic"/>
    <property type="match status" value="1"/>
</dbReference>
<dbReference type="Gene3D" id="1.10.3290.10">
    <property type="entry name" value="Fido-like domain"/>
    <property type="match status" value="1"/>
</dbReference>
<evidence type="ECO:0000256" key="7">
    <source>
        <dbReference type="ARBA" id="ARBA00048696"/>
    </source>
</evidence>
<comment type="catalytic activity">
    <reaction evidence="6">
        <text>L-threonyl-[protein] + ATP = 3-O-(5'-adenylyl)-L-threonyl-[protein] + diphosphate</text>
        <dbReference type="Rhea" id="RHEA:54292"/>
        <dbReference type="Rhea" id="RHEA-COMP:11060"/>
        <dbReference type="Rhea" id="RHEA-COMP:13847"/>
        <dbReference type="ChEBI" id="CHEBI:30013"/>
        <dbReference type="ChEBI" id="CHEBI:30616"/>
        <dbReference type="ChEBI" id="CHEBI:33019"/>
        <dbReference type="ChEBI" id="CHEBI:138113"/>
        <dbReference type="EC" id="2.7.7.108"/>
    </reaction>
</comment>
<keyword evidence="2" id="KW-0548">Nucleotidyltransferase</keyword>
<evidence type="ECO:0000313" key="10">
    <source>
        <dbReference type="Proteomes" id="UP001366060"/>
    </source>
</evidence>
<dbReference type="PANTHER" id="PTHR39560:SF1">
    <property type="entry name" value="PROTEIN ADENYLYLTRANSFERASE FIC-RELATED"/>
    <property type="match status" value="1"/>
</dbReference>
<dbReference type="PANTHER" id="PTHR39560">
    <property type="entry name" value="PROTEIN ADENYLYLTRANSFERASE FIC-RELATED"/>
    <property type="match status" value="1"/>
</dbReference>
<evidence type="ECO:0000259" key="8">
    <source>
        <dbReference type="PROSITE" id="PS51459"/>
    </source>
</evidence>
<dbReference type="Proteomes" id="UP001366060">
    <property type="component" value="Unassembled WGS sequence"/>
</dbReference>
<dbReference type="SUPFAM" id="SSF140931">
    <property type="entry name" value="Fic-like"/>
    <property type="match status" value="1"/>
</dbReference>
<accession>A0ABU9HCA5</accession>
<keyword evidence="10" id="KW-1185">Reference proteome</keyword>
<keyword evidence="3" id="KW-0547">Nucleotide-binding</keyword>
<evidence type="ECO:0000313" key="9">
    <source>
        <dbReference type="EMBL" id="MEL0659491.1"/>
    </source>
</evidence>
<keyword evidence="4" id="KW-0067">ATP-binding</keyword>
<reference evidence="9 10" key="1">
    <citation type="submission" date="2024-02" db="EMBL/GenBank/DDBJ databases">
        <title>Bacteria isolated from the canopy kelp, Nereocystis luetkeana.</title>
        <authorList>
            <person name="Pfister C.A."/>
            <person name="Younker I.T."/>
            <person name="Light S.H."/>
        </authorList>
    </citation>
    <scope>NUCLEOTIDE SEQUENCE [LARGE SCALE GENOMIC DNA]</scope>
    <source>
        <strain evidence="9 10">TI.2.07</strain>
    </source>
</reference>
<dbReference type="PROSITE" id="PS51459">
    <property type="entry name" value="FIDO"/>
    <property type="match status" value="1"/>
</dbReference>
<evidence type="ECO:0000256" key="4">
    <source>
        <dbReference type="ARBA" id="ARBA00022840"/>
    </source>
</evidence>
<proteinExistence type="predicted"/>
<protein>
    <recommendedName>
        <fullName evidence="5">protein adenylyltransferase</fullName>
        <ecNumber evidence="5">2.7.7.108</ecNumber>
    </recommendedName>
</protein>
<comment type="caution">
    <text evidence="9">The sequence shown here is derived from an EMBL/GenBank/DDBJ whole genome shotgun (WGS) entry which is preliminary data.</text>
</comment>
<sequence>MHDKYSISQDPYCYENSNVLKNKLNITDPIELDDAELAFTALRYKEYSSTISSIESFNLTHLCSLHFHLFQDLYAWSGKIRTVDISKGTTRFCACLRIEVEAKKQFSRLSKLIDINSQEELISEISDIFCELNIIHPFREGNGRTLRFLFEELFFFLGIDFEWPSITKEEWVDANVCGYNCDLRALNKIFTAGVLPA</sequence>
<dbReference type="RefSeq" id="WP_341628042.1">
    <property type="nucleotide sequence ID" value="NZ_JBAKBA010000021.1"/>
</dbReference>
<evidence type="ECO:0000256" key="2">
    <source>
        <dbReference type="ARBA" id="ARBA00022695"/>
    </source>
</evidence>
<feature type="domain" description="Fido" evidence="8">
    <location>
        <begin position="57"/>
        <end position="192"/>
    </location>
</feature>
<dbReference type="EC" id="2.7.7.108" evidence="5"/>
<dbReference type="EMBL" id="JBAKBA010000021">
    <property type="protein sequence ID" value="MEL0659491.1"/>
    <property type="molecule type" value="Genomic_DNA"/>
</dbReference>
<keyword evidence="1" id="KW-0808">Transferase</keyword>
<evidence type="ECO:0000256" key="6">
    <source>
        <dbReference type="ARBA" id="ARBA00047939"/>
    </source>
</evidence>
<dbReference type="InterPro" id="IPR003812">
    <property type="entry name" value="Fido"/>
</dbReference>
<evidence type="ECO:0000256" key="1">
    <source>
        <dbReference type="ARBA" id="ARBA00022679"/>
    </source>
</evidence>
<comment type="catalytic activity">
    <reaction evidence="7">
        <text>L-tyrosyl-[protein] + ATP = O-(5'-adenylyl)-L-tyrosyl-[protein] + diphosphate</text>
        <dbReference type="Rhea" id="RHEA:54288"/>
        <dbReference type="Rhea" id="RHEA-COMP:10136"/>
        <dbReference type="Rhea" id="RHEA-COMP:13846"/>
        <dbReference type="ChEBI" id="CHEBI:30616"/>
        <dbReference type="ChEBI" id="CHEBI:33019"/>
        <dbReference type="ChEBI" id="CHEBI:46858"/>
        <dbReference type="ChEBI" id="CHEBI:83624"/>
        <dbReference type="EC" id="2.7.7.108"/>
    </reaction>
</comment>
<organism evidence="9 10">
    <name type="scientific">Psychromonas arctica</name>
    <dbReference type="NCBI Taxonomy" id="168275"/>
    <lineage>
        <taxon>Bacteria</taxon>
        <taxon>Pseudomonadati</taxon>
        <taxon>Pseudomonadota</taxon>
        <taxon>Gammaproteobacteria</taxon>
        <taxon>Alteromonadales</taxon>
        <taxon>Psychromonadaceae</taxon>
        <taxon>Psychromonas</taxon>
    </lineage>
</organism>
<dbReference type="InterPro" id="IPR036597">
    <property type="entry name" value="Fido-like_dom_sf"/>
</dbReference>